<sequence length="218" mass="25598">MEQIEQLENAITQQELDLKDLNELLVEDSTNEEILSLKKEAETTLNTLKKQLEQYRLTILSSKEELKLTNNSSSNNTNETKTIYFKPNDQVIAWSQRDNGWFAAMITRPSNNQMYWVRFGPRDNQLVSLDKIKPFSDINSVQLSSINTSKIKIRKLPKKTITELPKWTKPKPNDTEKDLLLKRKKRHQLKSLMKQQKEEEDLETKKNSWKAFASKMKK</sequence>
<name>A0A5K1VMZ1_ENTHI</name>
<dbReference type="EMBL" id="BDEQ01000001">
    <property type="protein sequence ID" value="GAT98501.1"/>
    <property type="molecule type" value="Genomic_DNA"/>
</dbReference>
<dbReference type="VEuPathDB" id="AmoebaDB:KM1_054140"/>
<dbReference type="OMA" id="LAQNSHD"/>
<evidence type="ECO:0000256" key="1">
    <source>
        <dbReference type="SAM" id="Coils"/>
    </source>
</evidence>
<evidence type="ECO:0008006" key="5">
    <source>
        <dbReference type="Google" id="ProtNLM"/>
    </source>
</evidence>
<dbReference type="VEuPathDB" id="AmoebaDB:EHI8A_029600"/>
<dbReference type="CDD" id="cd20379">
    <property type="entry name" value="Tudor_dTUD-like"/>
    <property type="match status" value="1"/>
</dbReference>
<feature type="region of interest" description="Disordered" evidence="2">
    <location>
        <begin position="165"/>
        <end position="218"/>
    </location>
</feature>
<evidence type="ECO:0000313" key="4">
    <source>
        <dbReference type="Proteomes" id="UP000078387"/>
    </source>
</evidence>
<feature type="coiled-coil region" evidence="1">
    <location>
        <begin position="4"/>
        <end position="65"/>
    </location>
</feature>
<dbReference type="Proteomes" id="UP000078387">
    <property type="component" value="Unassembled WGS sequence"/>
</dbReference>
<protein>
    <recommendedName>
        <fullName evidence="5">Tudor domain-containing protein</fullName>
    </recommendedName>
</protein>
<dbReference type="AlphaFoldDB" id="A0A5K1VMZ1"/>
<feature type="compositionally biased region" description="Basic and acidic residues" evidence="2">
    <location>
        <begin position="171"/>
        <end position="181"/>
    </location>
</feature>
<dbReference type="Gene3D" id="2.30.30.140">
    <property type="match status" value="1"/>
</dbReference>
<accession>A0A5K1VMZ1</accession>
<keyword evidence="1" id="KW-0175">Coiled coil</keyword>
<dbReference type="VEuPathDB" id="AmoebaDB:EHI_036840"/>
<dbReference type="VEuPathDB" id="AmoebaDB:EHI5A_046550"/>
<evidence type="ECO:0000256" key="2">
    <source>
        <dbReference type="SAM" id="MobiDB-lite"/>
    </source>
</evidence>
<comment type="caution">
    <text evidence="3">The sequence shown here is derived from an EMBL/GenBank/DDBJ whole genome shotgun (WGS) entry which is preliminary data.</text>
</comment>
<organism evidence="3 4">
    <name type="scientific">Entamoeba histolytica</name>
    <dbReference type="NCBI Taxonomy" id="5759"/>
    <lineage>
        <taxon>Eukaryota</taxon>
        <taxon>Amoebozoa</taxon>
        <taxon>Evosea</taxon>
        <taxon>Archamoebae</taxon>
        <taxon>Mastigamoebida</taxon>
        <taxon>Entamoebidae</taxon>
        <taxon>Entamoeba</taxon>
    </lineage>
</organism>
<gene>
    <name evidence="3" type="ORF">CL6EHI_036840</name>
</gene>
<proteinExistence type="predicted"/>
<reference evidence="3 4" key="1">
    <citation type="submission" date="2016-05" db="EMBL/GenBank/DDBJ databases">
        <title>First whole genome sequencing of Entamoeba histolytica HM1:IMSS-clone-6.</title>
        <authorList>
            <person name="Mukherjee Avik.K."/>
            <person name="Izumyama S."/>
            <person name="Nakada-Tsukui K."/>
            <person name="Nozaki T."/>
        </authorList>
    </citation>
    <scope>NUCLEOTIDE SEQUENCE [LARGE SCALE GENOMIC DNA]</scope>
    <source>
        <strain evidence="3 4">HM1:IMSS clone 6</strain>
    </source>
</reference>
<evidence type="ECO:0000313" key="3">
    <source>
        <dbReference type="EMBL" id="GAT98501.1"/>
    </source>
</evidence>
<dbReference type="VEuPathDB" id="AmoebaDB:EHI7A_032660"/>